<proteinExistence type="predicted"/>
<gene>
    <name evidence="1" type="ordered locus">Cwoe_2391</name>
</gene>
<protein>
    <submittedName>
        <fullName evidence="1">Uncharacterized protein</fullName>
    </submittedName>
</protein>
<accession>D3F7F3</accession>
<dbReference type="KEGG" id="cwo:Cwoe_2391"/>
<sequence>MIVQRVLKGICGIDAATAEEILRETGIVSNWWRGKGSVTPEEALVELTEPALLRHLNDYVAFGPQTPFISTTAGSVVRDASGGRNDVLTADHVATDFATDGFTRDGWVFSGYVFTLGRKAVTQEPFAEEVRELHVYTDYLRYQPEGELVAKIQIPAVQLEAAWPVTAEPDPANPGEWLWPSRGAVVPNDGVYVDPLELVNVREAL</sequence>
<dbReference type="STRING" id="469383.Cwoe_2391"/>
<dbReference type="OrthoDB" id="793614at2"/>
<dbReference type="HOGENOM" id="CLU_1335646_0_0_11"/>
<organism evidence="1 2">
    <name type="scientific">Conexibacter woesei (strain DSM 14684 / CCUG 47730 / CIP 108061 / JCM 11494 / NBRC 100937 / ID131577)</name>
    <dbReference type="NCBI Taxonomy" id="469383"/>
    <lineage>
        <taxon>Bacteria</taxon>
        <taxon>Bacillati</taxon>
        <taxon>Actinomycetota</taxon>
        <taxon>Thermoleophilia</taxon>
        <taxon>Solirubrobacterales</taxon>
        <taxon>Conexibacteraceae</taxon>
        <taxon>Conexibacter</taxon>
    </lineage>
</organism>
<evidence type="ECO:0000313" key="2">
    <source>
        <dbReference type="Proteomes" id="UP000008229"/>
    </source>
</evidence>
<reference evidence="2" key="2">
    <citation type="submission" date="2010-01" db="EMBL/GenBank/DDBJ databases">
        <title>The complete genome of Conexibacter woesei DSM 14684.</title>
        <authorList>
            <consortium name="US DOE Joint Genome Institute (JGI-PGF)"/>
            <person name="Lucas S."/>
            <person name="Copeland A."/>
            <person name="Lapidus A."/>
            <person name="Glavina del Rio T."/>
            <person name="Dalin E."/>
            <person name="Tice H."/>
            <person name="Bruce D."/>
            <person name="Goodwin L."/>
            <person name="Pitluck S."/>
            <person name="Kyrpides N."/>
            <person name="Mavromatis K."/>
            <person name="Ivanova N."/>
            <person name="Mikhailova N."/>
            <person name="Chertkov O."/>
            <person name="Brettin T."/>
            <person name="Detter J.C."/>
            <person name="Han C."/>
            <person name="Larimer F."/>
            <person name="Land M."/>
            <person name="Hauser L."/>
            <person name="Markowitz V."/>
            <person name="Cheng J.-F."/>
            <person name="Hugenholtz P."/>
            <person name="Woyke T."/>
            <person name="Wu D."/>
            <person name="Pukall R."/>
            <person name="Steenblock K."/>
            <person name="Schneider S."/>
            <person name="Klenk H.-P."/>
            <person name="Eisen J.A."/>
        </authorList>
    </citation>
    <scope>NUCLEOTIDE SEQUENCE [LARGE SCALE GENOMIC DNA]</scope>
    <source>
        <strain evidence="2">DSM 14684 / CIP 108061 / JCM 11494 / NBRC 100937 / ID131577</strain>
    </source>
</reference>
<dbReference type="Proteomes" id="UP000008229">
    <property type="component" value="Chromosome"/>
</dbReference>
<dbReference type="eggNOG" id="ENOG503494D">
    <property type="taxonomic scope" value="Bacteria"/>
</dbReference>
<name>D3F7F3_CONWI</name>
<dbReference type="EMBL" id="CP001854">
    <property type="protein sequence ID" value="ADB50815.1"/>
    <property type="molecule type" value="Genomic_DNA"/>
</dbReference>
<evidence type="ECO:0000313" key="1">
    <source>
        <dbReference type="EMBL" id="ADB50815.1"/>
    </source>
</evidence>
<reference evidence="1 2" key="1">
    <citation type="journal article" date="2010" name="Stand. Genomic Sci.">
        <title>Complete genome sequence of Conexibacter woesei type strain (ID131577).</title>
        <authorList>
            <person name="Pukall R."/>
            <person name="Lapidus A."/>
            <person name="Glavina Del Rio T."/>
            <person name="Copeland A."/>
            <person name="Tice H."/>
            <person name="Cheng J.-F."/>
            <person name="Lucas S."/>
            <person name="Chen F."/>
            <person name="Nolan M."/>
            <person name="Bruce D."/>
            <person name="Goodwin L."/>
            <person name="Pitluck S."/>
            <person name="Mavromatis K."/>
            <person name="Ivanova N."/>
            <person name="Ovchinnikova G."/>
            <person name="Pati A."/>
            <person name="Chen A."/>
            <person name="Palaniappan K."/>
            <person name="Land M."/>
            <person name="Hauser L."/>
            <person name="Chang Y.-J."/>
            <person name="Jeffries C.D."/>
            <person name="Chain P."/>
            <person name="Meincke L."/>
            <person name="Sims D."/>
            <person name="Brettin T."/>
            <person name="Detter J.C."/>
            <person name="Rohde M."/>
            <person name="Goeker M."/>
            <person name="Bristow J."/>
            <person name="Eisen J.A."/>
            <person name="Markowitz V."/>
            <person name="Kyrpides N.C."/>
            <person name="Klenk H.-P."/>
            <person name="Hugenholtz P."/>
        </authorList>
    </citation>
    <scope>NUCLEOTIDE SEQUENCE [LARGE SCALE GENOMIC DNA]</scope>
    <source>
        <strain evidence="2">DSM 14684 / CIP 108061 / JCM 11494 / NBRC 100937 / ID131577</strain>
    </source>
</reference>
<dbReference type="RefSeq" id="WP_012933866.1">
    <property type="nucleotide sequence ID" value="NC_013739.1"/>
</dbReference>
<keyword evidence="2" id="KW-1185">Reference proteome</keyword>
<dbReference type="AlphaFoldDB" id="D3F7F3"/>